<reference evidence="1 2" key="1">
    <citation type="submission" date="2020-11" db="EMBL/GenBank/DDBJ databases">
        <authorList>
            <person name="Wallbank WR R."/>
            <person name="Pardo Diaz C."/>
            <person name="Kozak K."/>
            <person name="Martin S."/>
            <person name="Jiggins C."/>
            <person name="Moest M."/>
            <person name="Warren A I."/>
            <person name="Generalovic N T."/>
            <person name="Byers J.R.P. K."/>
            <person name="Montejo-Kovacevich G."/>
            <person name="Yen C E."/>
        </authorList>
    </citation>
    <scope>NUCLEOTIDE SEQUENCE [LARGE SCALE GENOMIC DNA]</scope>
</reference>
<protein>
    <submittedName>
        <fullName evidence="1">Uncharacterized protein</fullName>
    </submittedName>
</protein>
<name>A0A7R8V453_HERIL</name>
<proteinExistence type="predicted"/>
<dbReference type="InParanoid" id="A0A7R8V453"/>
<keyword evidence="2" id="KW-1185">Reference proteome</keyword>
<evidence type="ECO:0000313" key="1">
    <source>
        <dbReference type="EMBL" id="CAD7092516.1"/>
    </source>
</evidence>
<sequence length="103" mass="12080">MKKKLKSEKEVLCENSCKTVNLQDDLCTDRGQRKANEADKKFLYLDQVLTRLPDDSDAQTLTEEEISILKKMPKKFFFNTHLYAYLYMSRIPTVPEKTDAKKQ</sequence>
<dbReference type="Proteomes" id="UP000594454">
    <property type="component" value="Chromosome 6"/>
</dbReference>
<dbReference type="EMBL" id="LR899014">
    <property type="protein sequence ID" value="CAD7092516.1"/>
    <property type="molecule type" value="Genomic_DNA"/>
</dbReference>
<organism evidence="1 2">
    <name type="scientific">Hermetia illucens</name>
    <name type="common">Black soldier fly</name>
    <dbReference type="NCBI Taxonomy" id="343691"/>
    <lineage>
        <taxon>Eukaryota</taxon>
        <taxon>Metazoa</taxon>
        <taxon>Ecdysozoa</taxon>
        <taxon>Arthropoda</taxon>
        <taxon>Hexapoda</taxon>
        <taxon>Insecta</taxon>
        <taxon>Pterygota</taxon>
        <taxon>Neoptera</taxon>
        <taxon>Endopterygota</taxon>
        <taxon>Diptera</taxon>
        <taxon>Brachycera</taxon>
        <taxon>Stratiomyomorpha</taxon>
        <taxon>Stratiomyidae</taxon>
        <taxon>Hermetiinae</taxon>
        <taxon>Hermetia</taxon>
    </lineage>
</organism>
<evidence type="ECO:0000313" key="2">
    <source>
        <dbReference type="Proteomes" id="UP000594454"/>
    </source>
</evidence>
<accession>A0A7R8V453</accession>
<dbReference type="AlphaFoldDB" id="A0A7R8V453"/>
<gene>
    <name evidence="1" type="ORF">HERILL_LOCUS14871</name>
</gene>